<dbReference type="EMBL" id="SNZH01000005">
    <property type="protein sequence ID" value="TDR44868.1"/>
    <property type="molecule type" value="Genomic_DNA"/>
</dbReference>
<dbReference type="AlphaFoldDB" id="A0A4R6Z052"/>
<dbReference type="OrthoDB" id="626916at2"/>
<keyword evidence="2" id="KW-1185">Reference proteome</keyword>
<name>A0A4R6Z052_9GAMM</name>
<evidence type="ECO:0000313" key="1">
    <source>
        <dbReference type="EMBL" id="TDR44868.1"/>
    </source>
</evidence>
<evidence type="ECO:0008006" key="3">
    <source>
        <dbReference type="Google" id="ProtNLM"/>
    </source>
</evidence>
<reference evidence="1 2" key="1">
    <citation type="submission" date="2019-03" db="EMBL/GenBank/DDBJ databases">
        <title>Genomic Encyclopedia of Type Strains, Phase IV (KMG-IV): sequencing the most valuable type-strain genomes for metagenomic binning, comparative biology and taxonomic classification.</title>
        <authorList>
            <person name="Goeker M."/>
        </authorList>
    </citation>
    <scope>NUCLEOTIDE SEQUENCE [LARGE SCALE GENOMIC DNA]</scope>
    <source>
        <strain evidence="1 2">DSM 21667</strain>
    </source>
</reference>
<sequence>MTSPRQSLYARLPEIYRIRDEEQFPAGQLQAYLALMDEAHAALRDNIEALGHDLFIETCADWVIPYIGDRLGSSHLDGDPWTLRADIARTVHHRRRKGTLGAIESLTYALSGWAAHAVEMRERLVWNQHLNHQRPDAGGMPPLRLSQWLGDARRGGTVNLRDAALLSLIDTPFDPFAHVADVKPASGLPGLHNLPNLAVFLWRLEAYTVARTRPGRTQVVALVPPTPAHARFAVRVELHPQREPMVLFNTYRFRADDEPPDLSLADAVPGPMPSARLSDDSPAGRSASYVEVVPYTAGSVPPRVARLGLTLQVPNAPFAATTPWRFRGANLCAWETGLQPPLRRYEIAVDPLRGRVVFGLMGATAADEADPLAAGLYLGVTHGYSGPVGAQPVVRAPRPPLWLEQVPSLVVVDTLNAPAFTLQDALANLPARTTPLIVEIRDSLVHALDLSAVAGSAAELGLHSLRLGRSLWLRAADGERPVIRLARPLAFRPADVLGTGAAAVMATLTVRLEGLYLTRAPGFAANAALVARAALNQLHIDGCTLDPGGVVALDSVRAPIRAALQLDEHYGFVTGSAEETAFDQVPQIVIERSICGPLGVDANYRIELADSIVDAGSGIDAAAPALAIGAASGNPELTWGAPLRIAGATLFGRVRVESASGRGGLWLHALRVHDNQSGCIRHSWFAGSSANRLPPHHACVFGGEARLQFVAQTFGRPGYAQLGRDCDPRVLERGPGDDEMGAFGFRRNSHKLKNIQIRYREYMPVGICPVLVSVT</sequence>
<comment type="caution">
    <text evidence="1">The sequence shown here is derived from an EMBL/GenBank/DDBJ whole genome shotgun (WGS) entry which is preliminary data.</text>
</comment>
<dbReference type="RefSeq" id="WP_133818387.1">
    <property type="nucleotide sequence ID" value="NZ_SNZH01000005.1"/>
</dbReference>
<proteinExistence type="predicted"/>
<protein>
    <recommendedName>
        <fullName evidence="3">Tail protein P2 I</fullName>
    </recommendedName>
</protein>
<evidence type="ECO:0000313" key="2">
    <source>
        <dbReference type="Proteomes" id="UP000295293"/>
    </source>
</evidence>
<dbReference type="Proteomes" id="UP000295293">
    <property type="component" value="Unassembled WGS sequence"/>
</dbReference>
<organism evidence="1 2">
    <name type="scientific">Tahibacter aquaticus</name>
    <dbReference type="NCBI Taxonomy" id="520092"/>
    <lineage>
        <taxon>Bacteria</taxon>
        <taxon>Pseudomonadati</taxon>
        <taxon>Pseudomonadota</taxon>
        <taxon>Gammaproteobacteria</taxon>
        <taxon>Lysobacterales</taxon>
        <taxon>Rhodanobacteraceae</taxon>
        <taxon>Tahibacter</taxon>
    </lineage>
</organism>
<gene>
    <name evidence="1" type="ORF">DFR29_10549</name>
</gene>
<accession>A0A4R6Z052</accession>